<feature type="non-terminal residue" evidence="2">
    <location>
        <position position="1"/>
    </location>
</feature>
<feature type="compositionally biased region" description="Polar residues" evidence="1">
    <location>
        <begin position="29"/>
        <end position="38"/>
    </location>
</feature>
<feature type="region of interest" description="Disordered" evidence="1">
    <location>
        <begin position="29"/>
        <end position="54"/>
    </location>
</feature>
<feature type="non-terminal residue" evidence="2">
    <location>
        <position position="83"/>
    </location>
</feature>
<protein>
    <submittedName>
        <fullName evidence="2">Uncharacterized protein</fullName>
    </submittedName>
</protein>
<feature type="compositionally biased region" description="Basic and acidic residues" evidence="1">
    <location>
        <begin position="40"/>
        <end position="52"/>
    </location>
</feature>
<evidence type="ECO:0000313" key="2">
    <source>
        <dbReference type="EMBL" id="CEK97233.1"/>
    </source>
</evidence>
<name>A0A0B7BW41_9EUPU</name>
<reference evidence="2" key="1">
    <citation type="submission" date="2014-12" db="EMBL/GenBank/DDBJ databases">
        <title>Insight into the proteome of Arion vulgaris.</title>
        <authorList>
            <person name="Aradska J."/>
            <person name="Bulat T."/>
            <person name="Smidak R."/>
            <person name="Sarate P."/>
            <person name="Gangsoo J."/>
            <person name="Sialana F."/>
            <person name="Bilban M."/>
            <person name="Lubec G."/>
        </authorList>
    </citation>
    <scope>NUCLEOTIDE SEQUENCE</scope>
    <source>
        <tissue evidence="2">Skin</tissue>
    </source>
</reference>
<evidence type="ECO:0000256" key="1">
    <source>
        <dbReference type="SAM" id="MobiDB-lite"/>
    </source>
</evidence>
<accession>A0A0B7BW41</accession>
<sequence>TLSVSQSQKDLDLNQHFGLQVSKDFGLDTSHSVSNQDELSFDHSGDPQHVNHSELSLPDNLGIVSHVQPELSFEAYFNSASDR</sequence>
<proteinExistence type="predicted"/>
<organism evidence="2">
    <name type="scientific">Arion vulgaris</name>
    <dbReference type="NCBI Taxonomy" id="1028688"/>
    <lineage>
        <taxon>Eukaryota</taxon>
        <taxon>Metazoa</taxon>
        <taxon>Spiralia</taxon>
        <taxon>Lophotrochozoa</taxon>
        <taxon>Mollusca</taxon>
        <taxon>Gastropoda</taxon>
        <taxon>Heterobranchia</taxon>
        <taxon>Euthyneura</taxon>
        <taxon>Panpulmonata</taxon>
        <taxon>Eupulmonata</taxon>
        <taxon>Stylommatophora</taxon>
        <taxon>Helicina</taxon>
        <taxon>Arionoidea</taxon>
        <taxon>Arionidae</taxon>
        <taxon>Arion</taxon>
    </lineage>
</organism>
<gene>
    <name evidence="2" type="primary">ORF215146</name>
</gene>
<dbReference type="EMBL" id="HACG01050368">
    <property type="protein sequence ID" value="CEK97233.1"/>
    <property type="molecule type" value="Transcribed_RNA"/>
</dbReference>
<dbReference type="AlphaFoldDB" id="A0A0B7BW41"/>